<dbReference type="EMBL" id="WCRY01000050">
    <property type="protein sequence ID" value="KAB4470238.1"/>
    <property type="molecule type" value="Genomic_DNA"/>
</dbReference>
<gene>
    <name evidence="1" type="ORF">GAN91_26530</name>
</gene>
<reference evidence="1 2" key="1">
    <citation type="journal article" date="2019" name="Nat. Med.">
        <title>A library of human gut bacterial isolates paired with longitudinal multiomics data enables mechanistic microbiome research.</title>
        <authorList>
            <person name="Poyet M."/>
            <person name="Groussin M."/>
            <person name="Gibbons S.M."/>
            <person name="Avila-Pacheco J."/>
            <person name="Jiang X."/>
            <person name="Kearney S.M."/>
            <person name="Perrotta A.R."/>
            <person name="Berdy B."/>
            <person name="Zhao S."/>
            <person name="Lieberman T.D."/>
            <person name="Swanson P.K."/>
            <person name="Smith M."/>
            <person name="Roesemann S."/>
            <person name="Alexander J.E."/>
            <person name="Rich S.A."/>
            <person name="Livny J."/>
            <person name="Vlamakis H."/>
            <person name="Clish C."/>
            <person name="Bullock K."/>
            <person name="Deik A."/>
            <person name="Scott J."/>
            <person name="Pierce K.A."/>
            <person name="Xavier R.J."/>
            <person name="Alm E.J."/>
        </authorList>
    </citation>
    <scope>NUCLEOTIDE SEQUENCE [LARGE SCALE GENOMIC DNA]</scope>
    <source>
        <strain evidence="1 2">BIOML-A162</strain>
    </source>
</reference>
<comment type="caution">
    <text evidence="1">The sequence shown here is derived from an EMBL/GenBank/DDBJ whole genome shotgun (WGS) entry which is preliminary data.</text>
</comment>
<proteinExistence type="predicted"/>
<dbReference type="KEGG" id="btho:Btheta7330_01383"/>
<organism evidence="1 2">
    <name type="scientific">Bacteroides thetaiotaomicron</name>
    <dbReference type="NCBI Taxonomy" id="818"/>
    <lineage>
        <taxon>Bacteria</taxon>
        <taxon>Pseudomonadati</taxon>
        <taxon>Bacteroidota</taxon>
        <taxon>Bacteroidia</taxon>
        <taxon>Bacteroidales</taxon>
        <taxon>Bacteroidaceae</taxon>
        <taxon>Bacteroides</taxon>
    </lineage>
</organism>
<protein>
    <submittedName>
        <fullName evidence="1">Uncharacterized protein</fullName>
    </submittedName>
</protein>
<dbReference type="Proteomes" id="UP000436858">
    <property type="component" value="Unassembled WGS sequence"/>
</dbReference>
<sequence>MERFELENSREFKAAMELENALNDMCFDYKKFAESFKFYHPTLQQSLFRLIREIIYVQADNERRYDARNIASHEVAKKLVKVIATECLPYI</sequence>
<evidence type="ECO:0000313" key="2">
    <source>
        <dbReference type="Proteomes" id="UP000436858"/>
    </source>
</evidence>
<evidence type="ECO:0000313" key="1">
    <source>
        <dbReference type="EMBL" id="KAB4470238.1"/>
    </source>
</evidence>
<dbReference type="AlphaFoldDB" id="A0A0P0FJ35"/>
<name>A0A0P0FJ35_BACT4</name>
<dbReference type="RefSeq" id="WP_062694738.1">
    <property type="nucleotide sequence ID" value="NZ_CAXKYH010000002.1"/>
</dbReference>
<accession>A0A0P0FJ35</accession>